<dbReference type="SUPFAM" id="SSF56281">
    <property type="entry name" value="Metallo-hydrolase/oxidoreductase"/>
    <property type="match status" value="1"/>
</dbReference>
<dbReference type="EMBL" id="CP144105">
    <property type="protein sequence ID" value="WWC91139.1"/>
    <property type="molecule type" value="Genomic_DNA"/>
</dbReference>
<dbReference type="RefSeq" id="XP_066077902.1">
    <property type="nucleotide sequence ID" value="XM_066221805.1"/>
</dbReference>
<dbReference type="InterPro" id="IPR036866">
    <property type="entry name" value="RibonucZ/Hydroxyglut_hydro"/>
</dbReference>
<dbReference type="PANTHER" id="PTHR23131">
    <property type="entry name" value="ENDORIBONUCLEASE LACTB2"/>
    <property type="match status" value="1"/>
</dbReference>
<dbReference type="GeneID" id="91096750"/>
<evidence type="ECO:0000259" key="1">
    <source>
        <dbReference type="SMART" id="SM00849"/>
    </source>
</evidence>
<dbReference type="GO" id="GO:0044550">
    <property type="term" value="P:secondary metabolite biosynthetic process"/>
    <property type="evidence" value="ECO:0007669"/>
    <property type="project" value="TreeGrafter"/>
</dbReference>
<organism evidence="2 3">
    <name type="scientific">Kwoniella dendrophila CBS 6074</name>
    <dbReference type="NCBI Taxonomy" id="1295534"/>
    <lineage>
        <taxon>Eukaryota</taxon>
        <taxon>Fungi</taxon>
        <taxon>Dikarya</taxon>
        <taxon>Basidiomycota</taxon>
        <taxon>Agaricomycotina</taxon>
        <taxon>Tremellomycetes</taxon>
        <taxon>Tremellales</taxon>
        <taxon>Cryptococcaceae</taxon>
        <taxon>Kwoniella</taxon>
    </lineage>
</organism>
<dbReference type="Proteomes" id="UP001355207">
    <property type="component" value="Chromosome 8"/>
</dbReference>
<dbReference type="Gene3D" id="1.10.10.10">
    <property type="entry name" value="Winged helix-like DNA-binding domain superfamily/Winged helix DNA-binding domain"/>
    <property type="match status" value="1"/>
</dbReference>
<protein>
    <recommendedName>
        <fullName evidence="1">Metallo-beta-lactamase domain-containing protein</fullName>
    </recommendedName>
</protein>
<dbReference type="Pfam" id="PF00753">
    <property type="entry name" value="Lactamase_B"/>
    <property type="match status" value="2"/>
</dbReference>
<gene>
    <name evidence="2" type="ORF">L201_006080</name>
</gene>
<dbReference type="Gene3D" id="3.60.15.10">
    <property type="entry name" value="Ribonuclease Z/Hydroxyacylglutathione hydrolase-like"/>
    <property type="match status" value="3"/>
</dbReference>
<dbReference type="SMART" id="SM00849">
    <property type="entry name" value="Lactamase_B"/>
    <property type="match status" value="1"/>
</dbReference>
<keyword evidence="3" id="KW-1185">Reference proteome</keyword>
<dbReference type="InterPro" id="IPR001279">
    <property type="entry name" value="Metallo-B-lactamas"/>
</dbReference>
<dbReference type="InterPro" id="IPR041516">
    <property type="entry name" value="LACTB2_WH"/>
</dbReference>
<dbReference type="Pfam" id="PF17778">
    <property type="entry name" value="WHD_BLACT"/>
    <property type="match status" value="1"/>
</dbReference>
<accession>A0AAX4K184</accession>
<dbReference type="InterPro" id="IPR050662">
    <property type="entry name" value="Sec-metab_biosynth-thioest"/>
</dbReference>
<evidence type="ECO:0000313" key="3">
    <source>
        <dbReference type="Proteomes" id="UP001355207"/>
    </source>
</evidence>
<name>A0AAX4K184_9TREE</name>
<evidence type="ECO:0000313" key="2">
    <source>
        <dbReference type="EMBL" id="WWC91139.1"/>
    </source>
</evidence>
<dbReference type="PANTHER" id="PTHR23131:SF0">
    <property type="entry name" value="ENDORIBONUCLEASE LACTB2"/>
    <property type="match status" value="1"/>
</dbReference>
<dbReference type="InterPro" id="IPR036388">
    <property type="entry name" value="WH-like_DNA-bd_sf"/>
</dbReference>
<dbReference type="AlphaFoldDB" id="A0AAX4K184"/>
<sequence length="507" mass="57648">MVMGNLERLSDVVKLSAHVTLVLGQNPGMMTLQGTNSYLLQPPSNPHAPLILIDTSSPHTAQQYIDLLFTHLHHLGLESGVRETHFESNAAQNSLKILPQDKIEEIKASIIKQRFDDPRSQELELVEYGPGSKWISPSSSKNNNERKLPNIEHIILTHRHLDHVGALPLLLTTLQKHGCIKPKIWKFLSPDETELSISSNERDRATTDASLWNSLPKGTFHSFSPFQPFHPIIPGLMISIIDPQYKHLLKFDKETNKPKWNQVPEIARVSLRCLKTPGHTQDSISLVMLEGEKGVFTGDTVLGQGTTIFTDLSSYMTSLRTLLALKPNVLYPAHGPHISGADKAKSKLEDYISHRQERENEIVDILKKFSTKNDISLVDELIDLKKEIHLRLEKENDDKGPLMLDKRKPISLPDFEKERESLEKIENTKKRNQNQLPLTVIIRLLYKSEDEKLSFAASKSVKAHLTKLEKENKIKKSIITWCKLIANDVDSDNLEEMDVWEYIARQI</sequence>
<feature type="domain" description="Metallo-beta-lactamase" evidence="1">
    <location>
        <begin position="34"/>
        <end position="334"/>
    </location>
</feature>
<reference evidence="2 3" key="1">
    <citation type="submission" date="2024-01" db="EMBL/GenBank/DDBJ databases">
        <title>Comparative genomics of Cryptococcus and Kwoniella reveals pathogenesis evolution and contrasting modes of karyotype evolution via chromosome fusion or intercentromeric recombination.</title>
        <authorList>
            <person name="Coelho M.A."/>
            <person name="David-Palma M."/>
            <person name="Shea T."/>
            <person name="Bowers K."/>
            <person name="McGinley-Smith S."/>
            <person name="Mohammad A.W."/>
            <person name="Gnirke A."/>
            <person name="Yurkov A.M."/>
            <person name="Nowrousian M."/>
            <person name="Sun S."/>
            <person name="Cuomo C.A."/>
            <person name="Heitman J."/>
        </authorList>
    </citation>
    <scope>NUCLEOTIDE SEQUENCE [LARGE SCALE GENOMIC DNA]</scope>
    <source>
        <strain evidence="2 3">CBS 6074</strain>
    </source>
</reference>
<proteinExistence type="predicted"/>